<sequence length="790" mass="82989">MSDIEEKPRPGLRFVWLSIIAALLLGIIAGGVVWSDATTTPKLALDLEGGTSIILEPQVSKDTDISKEQLDQAVSIIRQRVDSTGVSEAEITTQGDRNIVVNLPGNPDEETRNLVRSSAQLVFRRVALVGDPRSQEEIQKEQKEQEESGGGEQQDPSEGLTDEQKKRLKELTGGSAGAQADAGAQGDGSEQSGAGAQGQDSDDAPAGGGDVANAGGSVPGPAGKDAAKSGDKGGKSGSGDSDDTKVTDETPRPLFDPEKDVDKWQTEAIIMEYTELDCTDPKNRTGGEQRPSDEPVVACGKDGEAKYILGPVELSGDHLADANFGYASGANGVQTNQPAVNLKFDATGREIFKQITSDITGKQQPYNQFAIALDGLVLSAPSSNAVITDGNAEISGAFTLDEAQTLADQLKNGSLPLSFQVQSEEQISPTLGSNYLNIGLLTGLVGLILVVIYSLLQYRVLGLVTVSSLVVAGVLTYLLLILASWRYGYRLSLAGVAGIIIGIGMAADSFIVYFERVRDELRSGRNLLSAVEVGWDRAKRTIWASKAVNMLAAVILYVLAVGSVRGFAFTLGLTVIIDVLIVFLFTHPMLEVLSRTKFFGQGHPMSGMDPRLLGVKSAAYRGALNLSIDDDEKSPEARRREKARARKAGMSSDAETESAEQSTAESTSSSGDSSASSGDSSASSKSKVSSATGPSGQPHGTTTEIEPSKKPHSSGSDEVSASNKPVDEPSDADDAAEPKGLKAAQPESKSKKKTKSPAISGRTGSTIAERKAAAKKAADDSADKGKEADK</sequence>
<comment type="function">
    <text evidence="9">Part of the Sec protein translocase complex. Interacts with the SecYEG preprotein conducting channel. SecDF uses the proton motive force (PMF) to complete protein translocation after the ATP-dependent function of SecA.</text>
</comment>
<feature type="compositionally biased region" description="Low complexity" evidence="10">
    <location>
        <begin position="177"/>
        <end position="199"/>
    </location>
</feature>
<dbReference type="InterPro" id="IPR022813">
    <property type="entry name" value="SecD/SecF_arch_bac"/>
</dbReference>
<feature type="transmembrane region" description="Helical" evidence="9">
    <location>
        <begin position="566"/>
        <end position="585"/>
    </location>
</feature>
<dbReference type="Pfam" id="PF22599">
    <property type="entry name" value="SecDF_P1_head"/>
    <property type="match status" value="1"/>
</dbReference>
<dbReference type="AlphaFoldDB" id="A0A2H1HMG0"/>
<dbReference type="InterPro" id="IPR055344">
    <property type="entry name" value="SecD_SecF_C_bact"/>
</dbReference>
<comment type="subunit">
    <text evidence="9">Forms a complex with SecF. Part of the essential Sec protein translocation apparatus which comprises SecA, SecYEG and auxiliary proteins SecDF. Other proteins may also be involved.</text>
</comment>
<keyword evidence="2 9" id="KW-0813">Transport</keyword>
<dbReference type="GO" id="GO:0043952">
    <property type="term" value="P:protein transport by the Sec complex"/>
    <property type="evidence" value="ECO:0007669"/>
    <property type="project" value="UniProtKB-UniRule"/>
</dbReference>
<evidence type="ECO:0000256" key="4">
    <source>
        <dbReference type="ARBA" id="ARBA00022692"/>
    </source>
</evidence>
<evidence type="ECO:0000256" key="8">
    <source>
        <dbReference type="ARBA" id="ARBA00023136"/>
    </source>
</evidence>
<feature type="domain" description="SecDF P1 head subdomain" evidence="13">
    <location>
        <begin position="302"/>
        <end position="416"/>
    </location>
</feature>
<dbReference type="Pfam" id="PF21760">
    <property type="entry name" value="SecD_1st"/>
    <property type="match status" value="1"/>
</dbReference>
<dbReference type="InterPro" id="IPR005791">
    <property type="entry name" value="SecD"/>
</dbReference>
<dbReference type="Proteomes" id="UP000234433">
    <property type="component" value="Unassembled WGS sequence"/>
</dbReference>
<feature type="compositionally biased region" description="Basic and acidic residues" evidence="10">
    <location>
        <begin position="242"/>
        <end position="263"/>
    </location>
</feature>
<feature type="transmembrane region" description="Helical" evidence="9">
    <location>
        <begin position="491"/>
        <end position="514"/>
    </location>
</feature>
<feature type="compositionally biased region" description="Low complexity" evidence="10">
    <location>
        <begin position="659"/>
        <end position="695"/>
    </location>
</feature>
<evidence type="ECO:0000256" key="6">
    <source>
        <dbReference type="ARBA" id="ARBA00022989"/>
    </source>
</evidence>
<evidence type="ECO:0000313" key="14">
    <source>
        <dbReference type="EMBL" id="SMX64095.1"/>
    </source>
</evidence>
<dbReference type="SUPFAM" id="SSF82866">
    <property type="entry name" value="Multidrug efflux transporter AcrB transmembrane domain"/>
    <property type="match status" value="1"/>
</dbReference>
<feature type="compositionally biased region" description="Basic and acidic residues" evidence="10">
    <location>
        <begin position="768"/>
        <end position="790"/>
    </location>
</feature>
<protein>
    <recommendedName>
        <fullName evidence="9">Protein translocase subunit SecD</fullName>
    </recommendedName>
</protein>
<dbReference type="InterPro" id="IPR048634">
    <property type="entry name" value="SecD_SecF_C"/>
</dbReference>
<evidence type="ECO:0000256" key="1">
    <source>
        <dbReference type="ARBA" id="ARBA00004651"/>
    </source>
</evidence>
<feature type="domain" description="Protein translocase subunit SecDF P1" evidence="12">
    <location>
        <begin position="70"/>
        <end position="126"/>
    </location>
</feature>
<dbReference type="PANTHER" id="PTHR30081:SF1">
    <property type="entry name" value="PROTEIN TRANSLOCASE SUBUNIT SECD"/>
    <property type="match status" value="1"/>
</dbReference>
<keyword evidence="5 9" id="KW-0653">Protein transport</keyword>
<dbReference type="GO" id="GO:0006605">
    <property type="term" value="P:protein targeting"/>
    <property type="evidence" value="ECO:0007669"/>
    <property type="project" value="UniProtKB-UniRule"/>
</dbReference>
<dbReference type="RefSeq" id="WP_233430306.1">
    <property type="nucleotide sequence ID" value="NZ_FXZD01000001.1"/>
</dbReference>
<keyword evidence="7 9" id="KW-0811">Translocation</keyword>
<evidence type="ECO:0000256" key="3">
    <source>
        <dbReference type="ARBA" id="ARBA00022475"/>
    </source>
</evidence>
<feature type="compositionally biased region" description="Polar residues" evidence="10">
    <location>
        <begin position="713"/>
        <end position="723"/>
    </location>
</feature>
<comment type="similarity">
    <text evidence="9">Belongs to the SecD/SecF family. SecD subfamily.</text>
</comment>
<feature type="region of interest" description="Disordered" evidence="10">
    <location>
        <begin position="132"/>
        <end position="263"/>
    </location>
</feature>
<feature type="transmembrane region" description="Helical" evidence="9">
    <location>
        <begin position="435"/>
        <end position="456"/>
    </location>
</feature>
<feature type="transmembrane region" description="Helical" evidence="9">
    <location>
        <begin position="12"/>
        <end position="34"/>
    </location>
</feature>
<name>A0A2H1HMG0_9MICO</name>
<reference evidence="14 15" key="1">
    <citation type="submission" date="2017-03" db="EMBL/GenBank/DDBJ databases">
        <authorList>
            <person name="Afonso C.L."/>
            <person name="Miller P.J."/>
            <person name="Scott M.A."/>
            <person name="Spackman E."/>
            <person name="Goraichik I."/>
            <person name="Dimitrov K.M."/>
            <person name="Suarez D.L."/>
            <person name="Swayne D.E."/>
        </authorList>
    </citation>
    <scope>NUCLEOTIDE SEQUENCE [LARGE SCALE GENOMIC DNA]</scope>
    <source>
        <strain evidence="14 15">CNRZ 918</strain>
    </source>
</reference>
<evidence type="ECO:0000256" key="5">
    <source>
        <dbReference type="ARBA" id="ARBA00022927"/>
    </source>
</evidence>
<keyword evidence="4 9" id="KW-0812">Transmembrane</keyword>
<dbReference type="GO" id="GO:0015450">
    <property type="term" value="F:protein-transporting ATPase activity"/>
    <property type="evidence" value="ECO:0007669"/>
    <property type="project" value="InterPro"/>
</dbReference>
<dbReference type="HAMAP" id="MF_01463_B">
    <property type="entry name" value="SecD_B"/>
    <property type="match status" value="1"/>
</dbReference>
<evidence type="ECO:0000256" key="10">
    <source>
        <dbReference type="SAM" id="MobiDB-lite"/>
    </source>
</evidence>
<evidence type="ECO:0000259" key="12">
    <source>
        <dbReference type="Pfam" id="PF21760"/>
    </source>
</evidence>
<dbReference type="GO" id="GO:0065002">
    <property type="term" value="P:intracellular protein transmembrane transport"/>
    <property type="evidence" value="ECO:0007669"/>
    <property type="project" value="UniProtKB-UniRule"/>
</dbReference>
<gene>
    <name evidence="9" type="primary">secD</name>
    <name evidence="14" type="ORF">BANT918_00184</name>
</gene>
<keyword evidence="6 9" id="KW-1133">Transmembrane helix</keyword>
<dbReference type="Gene3D" id="1.20.1640.10">
    <property type="entry name" value="Multidrug efflux transporter AcrB transmembrane domain"/>
    <property type="match status" value="1"/>
</dbReference>
<feature type="compositionally biased region" description="Basic and acidic residues" evidence="10">
    <location>
        <begin position="225"/>
        <end position="234"/>
    </location>
</feature>
<evidence type="ECO:0000256" key="9">
    <source>
        <dbReference type="HAMAP-Rule" id="MF_01463"/>
    </source>
</evidence>
<dbReference type="Gene3D" id="3.30.70.3220">
    <property type="match status" value="1"/>
</dbReference>
<evidence type="ECO:0000256" key="7">
    <source>
        <dbReference type="ARBA" id="ARBA00023010"/>
    </source>
</evidence>
<dbReference type="PANTHER" id="PTHR30081">
    <property type="entry name" value="PROTEIN-EXPORT MEMBRANE PROTEIN SEC"/>
    <property type="match status" value="1"/>
</dbReference>
<feature type="transmembrane region" description="Helical" evidence="9">
    <location>
        <begin position="543"/>
        <end position="560"/>
    </location>
</feature>
<evidence type="ECO:0000259" key="11">
    <source>
        <dbReference type="Pfam" id="PF02355"/>
    </source>
</evidence>
<accession>A0A2H1HMG0</accession>
<feature type="region of interest" description="Disordered" evidence="10">
    <location>
        <begin position="630"/>
        <end position="790"/>
    </location>
</feature>
<dbReference type="InterPro" id="IPR048631">
    <property type="entry name" value="SecD_1st"/>
</dbReference>
<evidence type="ECO:0000313" key="15">
    <source>
        <dbReference type="Proteomes" id="UP000234433"/>
    </source>
</evidence>
<dbReference type="InterPro" id="IPR054384">
    <property type="entry name" value="SecDF_P1_head"/>
</dbReference>
<dbReference type="GO" id="GO:0005886">
    <property type="term" value="C:plasma membrane"/>
    <property type="evidence" value="ECO:0007669"/>
    <property type="project" value="UniProtKB-SubCell"/>
</dbReference>
<feature type="compositionally biased region" description="Basic and acidic residues" evidence="10">
    <location>
        <begin position="133"/>
        <end position="146"/>
    </location>
</feature>
<dbReference type="EMBL" id="FXZD01000001">
    <property type="protein sequence ID" value="SMX64095.1"/>
    <property type="molecule type" value="Genomic_DNA"/>
</dbReference>
<comment type="subcellular location">
    <subcellularLocation>
        <location evidence="1 9">Cell membrane</location>
        <topology evidence="1 9">Multi-pass membrane protein</topology>
    </subcellularLocation>
</comment>
<proteinExistence type="inferred from homology"/>
<keyword evidence="3 9" id="KW-1003">Cell membrane</keyword>
<dbReference type="Pfam" id="PF02355">
    <property type="entry name" value="SecD_SecF_C"/>
    <property type="match status" value="1"/>
</dbReference>
<feature type="transmembrane region" description="Helical" evidence="9">
    <location>
        <begin position="463"/>
        <end position="485"/>
    </location>
</feature>
<keyword evidence="8 9" id="KW-0472">Membrane</keyword>
<organism evidence="14 15">
    <name type="scientific">Brevibacterium antiquum CNRZ 918</name>
    <dbReference type="NCBI Taxonomy" id="1255637"/>
    <lineage>
        <taxon>Bacteria</taxon>
        <taxon>Bacillati</taxon>
        <taxon>Actinomycetota</taxon>
        <taxon>Actinomycetes</taxon>
        <taxon>Micrococcales</taxon>
        <taxon>Brevibacteriaceae</taxon>
        <taxon>Brevibacterium</taxon>
    </lineage>
</organism>
<evidence type="ECO:0000256" key="2">
    <source>
        <dbReference type="ARBA" id="ARBA00022448"/>
    </source>
</evidence>
<feature type="domain" description="Protein export membrane protein SecD/SecF C-terminal" evidence="11">
    <location>
        <begin position="418"/>
        <end position="593"/>
    </location>
</feature>
<dbReference type="NCBIfam" id="TIGR01129">
    <property type="entry name" value="secD"/>
    <property type="match status" value="1"/>
</dbReference>
<dbReference type="Gene3D" id="3.30.1360.200">
    <property type="match status" value="1"/>
</dbReference>
<evidence type="ECO:0000259" key="13">
    <source>
        <dbReference type="Pfam" id="PF22599"/>
    </source>
</evidence>
<dbReference type="NCBIfam" id="TIGR00916">
    <property type="entry name" value="2A0604s01"/>
    <property type="match status" value="1"/>
</dbReference>